<dbReference type="InterPro" id="IPR037152">
    <property type="entry name" value="L-asparaginase_N_sf"/>
</dbReference>
<dbReference type="PIRSF" id="PIRSF001220">
    <property type="entry name" value="L-ASNase_gatD"/>
    <property type="match status" value="1"/>
</dbReference>
<evidence type="ECO:0000256" key="2">
    <source>
        <dbReference type="PIRSR" id="PIRSR001220-2"/>
    </source>
</evidence>
<dbReference type="PANTHER" id="PTHR11707">
    <property type="entry name" value="L-ASPARAGINASE"/>
    <property type="match status" value="1"/>
</dbReference>
<dbReference type="PROSITE" id="PS51732">
    <property type="entry name" value="ASN_GLN_ASE_3"/>
    <property type="match status" value="1"/>
</dbReference>
<organism evidence="4">
    <name type="scientific">consortium cosmid clone pGZ1</name>
    <dbReference type="NCBI Taxonomy" id="397422"/>
    <lineage>
        <taxon>Bacteria</taxon>
        <taxon>environmental samples</taxon>
    </lineage>
</organism>
<dbReference type="PRINTS" id="PR00139">
    <property type="entry name" value="ASNGLNASE"/>
</dbReference>
<evidence type="ECO:0000313" key="4">
    <source>
        <dbReference type="EMBL" id="ABI15626.1"/>
    </source>
</evidence>
<dbReference type="InterPro" id="IPR027474">
    <property type="entry name" value="L-asparaginase_N"/>
</dbReference>
<protein>
    <submittedName>
        <fullName evidence="4">Asparaginase</fullName>
    </submittedName>
</protein>
<evidence type="ECO:0000259" key="3">
    <source>
        <dbReference type="Pfam" id="PF00710"/>
    </source>
</evidence>
<proteinExistence type="predicted"/>
<feature type="binding site" evidence="2">
    <location>
        <begin position="81"/>
        <end position="82"/>
    </location>
    <ligand>
        <name>substrate</name>
    </ligand>
</feature>
<reference evidence="4" key="3">
    <citation type="journal article" date="2008" name="FEMS Microbiol. Lett.">
        <title>Identification of genes coding for hydrolytic dehalogenation in the metagenome derived from a denitrifying 4-chlorobenzoate degrading consortium.</title>
        <authorList>
            <person name="Chae J.C."/>
            <person name="Song B."/>
            <person name="Zylstra G.J."/>
        </authorList>
    </citation>
    <scope>NUCLEOTIDE SEQUENCE</scope>
</reference>
<reference evidence="4" key="1">
    <citation type="journal article" date="2002" name="FEMS Microbiol. Lett.">
        <title>Characterization of bacterial consortia capable of degrading 4-chlorobenzoate and 4-bromobenzoate under denitrifying conditions.</title>
        <authorList>
            <person name="Song B."/>
            <person name="Kerkhof L.J."/>
            <person name="Haggblom M.M."/>
        </authorList>
    </citation>
    <scope>NUCLEOTIDE SEQUENCE</scope>
</reference>
<dbReference type="EMBL" id="DQ826744">
    <property type="protein sequence ID" value="ABI15626.1"/>
    <property type="molecule type" value="Genomic_DNA"/>
</dbReference>
<feature type="binding site" evidence="2">
    <location>
        <position position="52"/>
    </location>
    <ligand>
        <name>substrate</name>
    </ligand>
</feature>
<dbReference type="InterPro" id="IPR036152">
    <property type="entry name" value="Asp/glu_Ase-like_sf"/>
</dbReference>
<feature type="active site" description="O-isoaspartyl threonine intermediate" evidence="1">
    <location>
        <position position="11"/>
    </location>
</feature>
<dbReference type="InterPro" id="IPR006034">
    <property type="entry name" value="Asparaginase/glutaminase-like"/>
</dbReference>
<dbReference type="AlphaFoldDB" id="Q0MX85"/>
<feature type="domain" description="L-asparaginase N-terminal" evidence="3">
    <location>
        <begin position="3"/>
        <end position="152"/>
    </location>
</feature>
<dbReference type="Pfam" id="PF00710">
    <property type="entry name" value="Asparaginase"/>
    <property type="match status" value="1"/>
</dbReference>
<dbReference type="PIRSF" id="PIRSF500176">
    <property type="entry name" value="L_ASNase"/>
    <property type="match status" value="1"/>
</dbReference>
<dbReference type="SUPFAM" id="SSF53774">
    <property type="entry name" value="Glutaminase/Asparaginase"/>
    <property type="match status" value="1"/>
</dbReference>
<dbReference type="PANTHER" id="PTHR11707:SF28">
    <property type="entry name" value="60 KDA LYSOPHOSPHOLIPASE"/>
    <property type="match status" value="1"/>
</dbReference>
<dbReference type="Gene3D" id="3.40.50.1170">
    <property type="entry name" value="L-asparaginase, N-terminal domain"/>
    <property type="match status" value="1"/>
</dbReference>
<evidence type="ECO:0000256" key="1">
    <source>
        <dbReference type="PIRSR" id="PIRSR001220-1"/>
    </source>
</evidence>
<dbReference type="SMART" id="SM00870">
    <property type="entry name" value="Asparaginase"/>
    <property type="match status" value="1"/>
</dbReference>
<reference evidence="4" key="2">
    <citation type="submission" date="2006-06" db="EMBL/GenBank/DDBJ databases">
        <authorList>
            <person name="Chae J.-C."/>
            <person name="Song B."/>
            <person name="Zylstra G.J."/>
        </authorList>
    </citation>
    <scope>NUCLEOTIDE SEQUENCE</scope>
</reference>
<dbReference type="GO" id="GO:0004067">
    <property type="term" value="F:asparaginase activity"/>
    <property type="evidence" value="ECO:0007669"/>
    <property type="project" value="UniProtKB-UniRule"/>
</dbReference>
<name>Q0MX85_9BACT</name>
<accession>Q0MX85</accession>
<sequence>MNLRILATGGTFDKRYDPERGTLGFGESHLPAILERARVAAVPVEIVMLIDSLDMVDAHRQRVLEACRAAPESSLVVVHGTDTMVETAAVLGSAALPKTIVLTGAMVPWSVDDSDASFNLGTAVAFAQCLDHGVWVAMNGIARPWTDVRKNRERGIFESLG</sequence>